<proteinExistence type="predicted"/>
<evidence type="ECO:0000256" key="1">
    <source>
        <dbReference type="SAM" id="Phobius"/>
    </source>
</evidence>
<feature type="transmembrane region" description="Helical" evidence="1">
    <location>
        <begin position="12"/>
        <end position="33"/>
    </location>
</feature>
<comment type="caution">
    <text evidence="2">The sequence shown here is derived from an EMBL/GenBank/DDBJ whole genome shotgun (WGS) entry which is preliminary data.</text>
</comment>
<reference evidence="2 3" key="1">
    <citation type="submission" date="2018-11" db="EMBL/GenBank/DDBJ databases">
        <title>Draft genome sequence of Ferruginibacter sp. BO-59.</title>
        <authorList>
            <person name="Im W.T."/>
        </authorList>
    </citation>
    <scope>NUCLEOTIDE SEQUENCE [LARGE SCALE GENOMIC DNA]</scope>
    <source>
        <strain evidence="2 3">BO-59</strain>
    </source>
</reference>
<keyword evidence="1" id="KW-0812">Transmembrane</keyword>
<dbReference type="Proteomes" id="UP000267223">
    <property type="component" value="Unassembled WGS sequence"/>
</dbReference>
<sequence>MNKQIVSAKSFNYSLGVLLLVVALNAFGGGYYAMAGAVGVPVEWLKGSPFHNYYFPGLFLFIIVGGFALFSGILVLTRRPIARKVAFFCGILILLWLAIQLSVIGYVSWMQPATGAVALIILLLTWKLPHYEY</sequence>
<evidence type="ECO:0000313" key="2">
    <source>
        <dbReference type="EMBL" id="RNI32119.1"/>
    </source>
</evidence>
<feature type="transmembrane region" description="Helical" evidence="1">
    <location>
        <begin position="85"/>
        <end position="103"/>
    </location>
</feature>
<keyword evidence="1" id="KW-1133">Transmembrane helix</keyword>
<dbReference type="OrthoDB" id="4481055at2"/>
<organism evidence="2 3">
    <name type="scientific">Hanamia caeni</name>
    <dbReference type="NCBI Taxonomy" id="2294116"/>
    <lineage>
        <taxon>Bacteria</taxon>
        <taxon>Pseudomonadati</taxon>
        <taxon>Bacteroidota</taxon>
        <taxon>Chitinophagia</taxon>
        <taxon>Chitinophagales</taxon>
        <taxon>Chitinophagaceae</taxon>
        <taxon>Hanamia</taxon>
    </lineage>
</organism>
<feature type="transmembrane region" description="Helical" evidence="1">
    <location>
        <begin position="109"/>
        <end position="126"/>
    </location>
</feature>
<gene>
    <name evidence="2" type="ORF">EFY79_20735</name>
</gene>
<dbReference type="RefSeq" id="WP_123122677.1">
    <property type="nucleotide sequence ID" value="NZ_RJJR01000028.1"/>
</dbReference>
<protein>
    <submittedName>
        <fullName evidence="2">Uncharacterized protein</fullName>
    </submittedName>
</protein>
<name>A0A3M9N2Y6_9BACT</name>
<dbReference type="AlphaFoldDB" id="A0A3M9N2Y6"/>
<accession>A0A3M9N2Y6</accession>
<keyword evidence="3" id="KW-1185">Reference proteome</keyword>
<feature type="transmembrane region" description="Helical" evidence="1">
    <location>
        <begin position="53"/>
        <end position="76"/>
    </location>
</feature>
<dbReference type="EMBL" id="RJJR01000028">
    <property type="protein sequence ID" value="RNI32119.1"/>
    <property type="molecule type" value="Genomic_DNA"/>
</dbReference>
<keyword evidence="1" id="KW-0472">Membrane</keyword>
<evidence type="ECO:0000313" key="3">
    <source>
        <dbReference type="Proteomes" id="UP000267223"/>
    </source>
</evidence>